<feature type="region of interest" description="Disordered" evidence="1">
    <location>
        <begin position="27"/>
        <end position="62"/>
    </location>
</feature>
<dbReference type="AlphaFoldDB" id="A0A8X6N0J4"/>
<evidence type="ECO:0000313" key="2">
    <source>
        <dbReference type="EMBL" id="GFS87472.1"/>
    </source>
</evidence>
<comment type="caution">
    <text evidence="2">The sequence shown here is derived from an EMBL/GenBank/DDBJ whole genome shotgun (WGS) entry which is preliminary data.</text>
</comment>
<protein>
    <submittedName>
        <fullName evidence="2">Uncharacterized protein</fullName>
    </submittedName>
</protein>
<organism evidence="2 3">
    <name type="scientific">Nephila pilipes</name>
    <name type="common">Giant wood spider</name>
    <name type="synonym">Nephila maculata</name>
    <dbReference type="NCBI Taxonomy" id="299642"/>
    <lineage>
        <taxon>Eukaryota</taxon>
        <taxon>Metazoa</taxon>
        <taxon>Ecdysozoa</taxon>
        <taxon>Arthropoda</taxon>
        <taxon>Chelicerata</taxon>
        <taxon>Arachnida</taxon>
        <taxon>Araneae</taxon>
        <taxon>Araneomorphae</taxon>
        <taxon>Entelegynae</taxon>
        <taxon>Araneoidea</taxon>
        <taxon>Nephilidae</taxon>
        <taxon>Nephila</taxon>
    </lineage>
</organism>
<sequence>MPLNVNTEMVISKKLSDVDIAALIEASNIEEKNASEYENHTSDEIESDSSNNDSDQQMHYIQNIQTKNHNIQREMDTILHSGRLTSAIILETTPGVP</sequence>
<reference evidence="2" key="1">
    <citation type="submission" date="2020-08" db="EMBL/GenBank/DDBJ databases">
        <title>Multicomponent nature underlies the extraordinary mechanical properties of spider dragline silk.</title>
        <authorList>
            <person name="Kono N."/>
            <person name="Nakamura H."/>
            <person name="Mori M."/>
            <person name="Yoshida Y."/>
            <person name="Ohtoshi R."/>
            <person name="Malay A.D."/>
            <person name="Moran D.A.P."/>
            <person name="Tomita M."/>
            <person name="Numata K."/>
            <person name="Arakawa K."/>
        </authorList>
    </citation>
    <scope>NUCLEOTIDE SEQUENCE</scope>
</reference>
<dbReference type="EMBL" id="BMAW01098945">
    <property type="protein sequence ID" value="GFS87472.1"/>
    <property type="molecule type" value="Genomic_DNA"/>
</dbReference>
<proteinExistence type="predicted"/>
<gene>
    <name evidence="2" type="ORF">NPIL_683871</name>
</gene>
<dbReference type="Proteomes" id="UP000887013">
    <property type="component" value="Unassembled WGS sequence"/>
</dbReference>
<feature type="compositionally biased region" description="Basic and acidic residues" evidence="1">
    <location>
        <begin position="29"/>
        <end position="43"/>
    </location>
</feature>
<evidence type="ECO:0000313" key="3">
    <source>
        <dbReference type="Proteomes" id="UP000887013"/>
    </source>
</evidence>
<keyword evidence="3" id="KW-1185">Reference proteome</keyword>
<evidence type="ECO:0000256" key="1">
    <source>
        <dbReference type="SAM" id="MobiDB-lite"/>
    </source>
</evidence>
<accession>A0A8X6N0J4</accession>
<name>A0A8X6N0J4_NEPPI</name>